<dbReference type="SMART" id="SM00028">
    <property type="entry name" value="TPR"/>
    <property type="match status" value="9"/>
</dbReference>
<evidence type="ECO:0000313" key="4">
    <source>
        <dbReference type="EMBL" id="QDU66093.1"/>
    </source>
</evidence>
<dbReference type="AlphaFoldDB" id="A0A518BGP5"/>
<dbReference type="InterPro" id="IPR051012">
    <property type="entry name" value="CellSynth/LPSAsmb/PSIAsmb"/>
</dbReference>
<dbReference type="Proteomes" id="UP000316921">
    <property type="component" value="Chromosome"/>
</dbReference>
<keyword evidence="5" id="KW-1185">Reference proteome</keyword>
<evidence type="ECO:0000313" key="5">
    <source>
        <dbReference type="Proteomes" id="UP000316921"/>
    </source>
</evidence>
<feature type="repeat" description="TPR" evidence="3">
    <location>
        <begin position="186"/>
        <end position="219"/>
    </location>
</feature>
<dbReference type="SUPFAM" id="SSF48452">
    <property type="entry name" value="TPR-like"/>
    <property type="match status" value="2"/>
</dbReference>
<dbReference type="Pfam" id="PF13432">
    <property type="entry name" value="TPR_16"/>
    <property type="match status" value="2"/>
</dbReference>
<evidence type="ECO:0000256" key="2">
    <source>
        <dbReference type="ARBA" id="ARBA00022803"/>
    </source>
</evidence>
<proteinExistence type="predicted"/>
<dbReference type="PANTHER" id="PTHR45586:SF1">
    <property type="entry name" value="LIPOPOLYSACCHARIDE ASSEMBLY PROTEIN B"/>
    <property type="match status" value="1"/>
</dbReference>
<gene>
    <name evidence="4" type="ORF">Pla133_11590</name>
</gene>
<protein>
    <submittedName>
        <fullName evidence="4">Tetratricopeptide repeat protein</fullName>
    </submittedName>
</protein>
<organism evidence="4 5">
    <name type="scientific">Engelhardtia mirabilis</name>
    <dbReference type="NCBI Taxonomy" id="2528011"/>
    <lineage>
        <taxon>Bacteria</taxon>
        <taxon>Pseudomonadati</taxon>
        <taxon>Planctomycetota</taxon>
        <taxon>Planctomycetia</taxon>
        <taxon>Planctomycetia incertae sedis</taxon>
        <taxon>Engelhardtia</taxon>
    </lineage>
</organism>
<accession>A0A518BGP5</accession>
<keyword evidence="2 3" id="KW-0802">TPR repeat</keyword>
<dbReference type="Pfam" id="PF13181">
    <property type="entry name" value="TPR_8"/>
    <property type="match status" value="1"/>
</dbReference>
<sequence length="514" mass="55990">MQRLQTTVSRSAAGQTATSGQGRLVGIAAGLACLLASCAGTSTQVRDFAPLAQAAPRGTAAASVPTAAALTRASVGSAVAAMPQRRLELPLWTDPKFQRRFTESYMAQTEVEPRLTELERETMQEFLDLMSADKVDQAATLMREQRGDASSAVFDFSLANIHFQADELNQAASAYEAAVEKFPKFLRAWKNLGLVRARQSEFSHAAAAFTEVLELGGGDATTYGLLGIARMNLGQDMAAESAFRMATMLDPVTPDWRMGLARCFFNQKRFAEAVSLTESMIAEDPDRAELWLLQANAFIGQGDAGHAAENYELVDRLGGSTVGSLTTLGDIYVNEKLFDMAADAYARALDMDLSGELARPMRAAGILAARGALEPTRELIGRIEWRFGDALDDAGRVELLKLKARLSLIEGAGDEEAAILEQVVALDPFDGDALLLLGDHARRNDDPQKAIYYYERASNLEEFEAEAKVRHAQVLVDSGDYAPALRLLERAQTLRPLSSVQDYLERVDRVAKNR</sequence>
<dbReference type="InterPro" id="IPR019734">
    <property type="entry name" value="TPR_rpt"/>
</dbReference>
<dbReference type="RefSeq" id="WP_145063335.1">
    <property type="nucleotide sequence ID" value="NZ_CP036287.1"/>
</dbReference>
<evidence type="ECO:0000256" key="3">
    <source>
        <dbReference type="PROSITE-ProRule" id="PRU00339"/>
    </source>
</evidence>
<name>A0A518BGP5_9BACT</name>
<keyword evidence="1" id="KW-0677">Repeat</keyword>
<dbReference type="EMBL" id="CP036287">
    <property type="protein sequence ID" value="QDU66093.1"/>
    <property type="molecule type" value="Genomic_DNA"/>
</dbReference>
<reference evidence="4 5" key="1">
    <citation type="submission" date="2019-02" db="EMBL/GenBank/DDBJ databases">
        <title>Deep-cultivation of Planctomycetes and their phenomic and genomic characterization uncovers novel biology.</title>
        <authorList>
            <person name="Wiegand S."/>
            <person name="Jogler M."/>
            <person name="Boedeker C."/>
            <person name="Pinto D."/>
            <person name="Vollmers J."/>
            <person name="Rivas-Marin E."/>
            <person name="Kohn T."/>
            <person name="Peeters S.H."/>
            <person name="Heuer A."/>
            <person name="Rast P."/>
            <person name="Oberbeckmann S."/>
            <person name="Bunk B."/>
            <person name="Jeske O."/>
            <person name="Meyerdierks A."/>
            <person name="Storesund J.E."/>
            <person name="Kallscheuer N."/>
            <person name="Luecker S."/>
            <person name="Lage O.M."/>
            <person name="Pohl T."/>
            <person name="Merkel B.J."/>
            <person name="Hornburger P."/>
            <person name="Mueller R.-W."/>
            <person name="Bruemmer F."/>
            <person name="Labrenz M."/>
            <person name="Spormann A.M."/>
            <person name="Op den Camp H."/>
            <person name="Overmann J."/>
            <person name="Amann R."/>
            <person name="Jetten M.S.M."/>
            <person name="Mascher T."/>
            <person name="Medema M.H."/>
            <person name="Devos D.P."/>
            <person name="Kaster A.-K."/>
            <person name="Ovreas L."/>
            <person name="Rohde M."/>
            <person name="Galperin M.Y."/>
            <person name="Jogler C."/>
        </authorList>
    </citation>
    <scope>NUCLEOTIDE SEQUENCE [LARGE SCALE GENOMIC DNA]</scope>
    <source>
        <strain evidence="4 5">Pla133</strain>
    </source>
</reference>
<dbReference type="KEGG" id="pbap:Pla133_11590"/>
<dbReference type="PANTHER" id="PTHR45586">
    <property type="entry name" value="TPR REPEAT-CONTAINING PROTEIN PA4667"/>
    <property type="match status" value="1"/>
</dbReference>
<dbReference type="Gene3D" id="1.25.40.10">
    <property type="entry name" value="Tetratricopeptide repeat domain"/>
    <property type="match status" value="2"/>
</dbReference>
<dbReference type="Pfam" id="PF14559">
    <property type="entry name" value="TPR_19"/>
    <property type="match status" value="1"/>
</dbReference>
<dbReference type="InterPro" id="IPR011990">
    <property type="entry name" value="TPR-like_helical_dom_sf"/>
</dbReference>
<dbReference type="PROSITE" id="PS50005">
    <property type="entry name" value="TPR"/>
    <property type="match status" value="1"/>
</dbReference>
<evidence type="ECO:0000256" key="1">
    <source>
        <dbReference type="ARBA" id="ARBA00022737"/>
    </source>
</evidence>